<dbReference type="GO" id="GO:0003677">
    <property type="term" value="F:DNA binding"/>
    <property type="evidence" value="ECO:0007669"/>
    <property type="project" value="TreeGrafter"/>
</dbReference>
<dbReference type="Pfam" id="PF06584">
    <property type="entry name" value="DIRP"/>
    <property type="match status" value="1"/>
</dbReference>
<dbReference type="OrthoDB" id="2339771at2759"/>
<dbReference type="GO" id="GO:0017053">
    <property type="term" value="C:transcription repressor complex"/>
    <property type="evidence" value="ECO:0007669"/>
    <property type="project" value="InterPro"/>
</dbReference>
<dbReference type="GO" id="GO:0006351">
    <property type="term" value="P:DNA-templated transcription"/>
    <property type="evidence" value="ECO:0007669"/>
    <property type="project" value="InterPro"/>
</dbReference>
<dbReference type="InterPro" id="IPR045831">
    <property type="entry name" value="LIN9_C"/>
</dbReference>
<keyword evidence="6" id="KW-1185">Reference proteome</keyword>
<dbReference type="Proteomes" id="UP000030746">
    <property type="component" value="Unassembled WGS sequence"/>
</dbReference>
<sequence>MFQSKTPVLSAMNKRLAQSIGVRLRNLLKLPKAHKWVCYEWFYSNLDAPLFLGENDFCICLRESFPELKTKKLNRIQWNKIRRLMGKPRRCSPAFFLEERAVLAEKRDKMRLLQQRKLNEFNNLKDLPDEIPLHLVIGTKVTARLRQPQDGLFTGTIEALDTNDNSYRVIFDRPGLGTHSIPDIEVLSNEPPETIPLSAFQHKQRPRLQNLFSPPRFIPSLGSPSQHLVNNDPLLSGSPFKGRLLSLDGGTYGGFPIRFLVLVTRLSKILTIKKDWIQQVKDMNTQAEKSKSYLQPITVDFQRKYANIVLELDKLNKDLNEYLMGVQEFCQEMGPPHGVTVVDQPSEIKRKCDDEAQELGMFSNKKTAKNESVLSLVSNLTSLMLQIRTFTQNDFNSFEFKSLQDTLAEIKSGMNSNNINSFQNNVEIHINHIQSGLTQMGNLSAFSNSLAE</sequence>
<dbReference type="PANTHER" id="PTHR21689:SF2">
    <property type="entry name" value="PROTEIN LIN-9 HOMOLOG"/>
    <property type="match status" value="1"/>
</dbReference>
<name>V4ALJ9_LOTGI</name>
<reference evidence="5 6" key="1">
    <citation type="journal article" date="2013" name="Nature">
        <title>Insights into bilaterian evolution from three spiralian genomes.</title>
        <authorList>
            <person name="Simakov O."/>
            <person name="Marletaz F."/>
            <person name="Cho S.J."/>
            <person name="Edsinger-Gonzales E."/>
            <person name="Havlak P."/>
            <person name="Hellsten U."/>
            <person name="Kuo D.H."/>
            <person name="Larsson T."/>
            <person name="Lv J."/>
            <person name="Arendt D."/>
            <person name="Savage R."/>
            <person name="Osoegawa K."/>
            <person name="de Jong P."/>
            <person name="Grimwood J."/>
            <person name="Chapman J.A."/>
            <person name="Shapiro H."/>
            <person name="Aerts A."/>
            <person name="Otillar R.P."/>
            <person name="Terry A.Y."/>
            <person name="Boore J.L."/>
            <person name="Grigoriev I.V."/>
            <person name="Lindberg D.R."/>
            <person name="Seaver E.C."/>
            <person name="Weisblat D.A."/>
            <person name="Putnam N.H."/>
            <person name="Rokhsar D.S."/>
        </authorList>
    </citation>
    <scope>NUCLEOTIDE SEQUENCE [LARGE SCALE GENOMIC DNA]</scope>
</reference>
<dbReference type="GO" id="GO:0006357">
    <property type="term" value="P:regulation of transcription by RNA polymerase II"/>
    <property type="evidence" value="ECO:0007669"/>
    <property type="project" value="TreeGrafter"/>
</dbReference>
<evidence type="ECO:0000256" key="3">
    <source>
        <dbReference type="ARBA" id="ARBA00023242"/>
    </source>
</evidence>
<evidence type="ECO:0000313" key="6">
    <source>
        <dbReference type="Proteomes" id="UP000030746"/>
    </source>
</evidence>
<evidence type="ECO:0000256" key="1">
    <source>
        <dbReference type="ARBA" id="ARBA00004123"/>
    </source>
</evidence>
<dbReference type="OMA" id="KEEMIPP"/>
<dbReference type="GeneID" id="20229663"/>
<dbReference type="SMART" id="SM01135">
    <property type="entry name" value="DIRP"/>
    <property type="match status" value="1"/>
</dbReference>
<dbReference type="STRING" id="225164.V4ALJ9"/>
<dbReference type="PANTHER" id="PTHR21689">
    <property type="entry name" value="LIN-9"/>
    <property type="match status" value="1"/>
</dbReference>
<dbReference type="InterPro" id="IPR033471">
    <property type="entry name" value="DIRP"/>
</dbReference>
<dbReference type="InterPro" id="IPR010561">
    <property type="entry name" value="LIN-9/ALY1"/>
</dbReference>
<gene>
    <name evidence="5" type="ORF">LOTGIDRAFT_102840</name>
</gene>
<dbReference type="GO" id="GO:0051726">
    <property type="term" value="P:regulation of cell cycle"/>
    <property type="evidence" value="ECO:0007669"/>
    <property type="project" value="TreeGrafter"/>
</dbReference>
<dbReference type="HOGENOM" id="CLU_013763_1_0_1"/>
<protein>
    <recommendedName>
        <fullName evidence="4">DIRP domain-containing protein</fullName>
    </recommendedName>
</protein>
<comment type="similarity">
    <text evidence="2">Belongs to the lin-9 family.</text>
</comment>
<dbReference type="AlphaFoldDB" id="V4ALJ9"/>
<dbReference type="KEGG" id="lgi:LOTGIDRAFT_102840"/>
<comment type="subcellular location">
    <subcellularLocation>
        <location evidence="1">Nucleus</location>
    </subcellularLocation>
</comment>
<evidence type="ECO:0000256" key="2">
    <source>
        <dbReference type="ARBA" id="ARBA00006732"/>
    </source>
</evidence>
<proteinExistence type="inferred from homology"/>
<dbReference type="GO" id="GO:0005654">
    <property type="term" value="C:nucleoplasm"/>
    <property type="evidence" value="ECO:0007669"/>
    <property type="project" value="TreeGrafter"/>
</dbReference>
<dbReference type="Pfam" id="PF19438">
    <property type="entry name" value="LIN9_C"/>
    <property type="match status" value="1"/>
</dbReference>
<dbReference type="CTD" id="20229663"/>
<organism evidence="5 6">
    <name type="scientific">Lottia gigantea</name>
    <name type="common">Giant owl limpet</name>
    <dbReference type="NCBI Taxonomy" id="225164"/>
    <lineage>
        <taxon>Eukaryota</taxon>
        <taxon>Metazoa</taxon>
        <taxon>Spiralia</taxon>
        <taxon>Lophotrochozoa</taxon>
        <taxon>Mollusca</taxon>
        <taxon>Gastropoda</taxon>
        <taxon>Patellogastropoda</taxon>
        <taxon>Lottioidea</taxon>
        <taxon>Lottiidae</taxon>
        <taxon>Lottia</taxon>
    </lineage>
</organism>
<evidence type="ECO:0000313" key="5">
    <source>
        <dbReference type="EMBL" id="ESP05059.1"/>
    </source>
</evidence>
<accession>V4ALJ9</accession>
<keyword evidence="3" id="KW-0539">Nucleus</keyword>
<evidence type="ECO:0000259" key="4">
    <source>
        <dbReference type="SMART" id="SM01135"/>
    </source>
</evidence>
<dbReference type="EMBL" id="KB199650">
    <property type="protein sequence ID" value="ESP05059.1"/>
    <property type="molecule type" value="Genomic_DNA"/>
</dbReference>
<dbReference type="RefSeq" id="XP_009043604.1">
    <property type="nucleotide sequence ID" value="XM_009045356.1"/>
</dbReference>
<feature type="domain" description="DIRP" evidence="4">
    <location>
        <begin position="42"/>
        <end position="147"/>
    </location>
</feature>